<reference evidence="2 3" key="1">
    <citation type="submission" date="2016-03" db="EMBL/GenBank/DDBJ databases">
        <title>Genome sequence of Pontibacter sp. nov., of the family cytophagaceae, isolated from marine sediment of the Yellow Sea, China.</title>
        <authorList>
            <person name="Zhang G."/>
            <person name="Zhang R."/>
        </authorList>
    </citation>
    <scope>NUCLEOTIDE SEQUENCE [LARGE SCALE GENOMIC DNA]</scope>
    <source>
        <strain evidence="2 3">S10-8</strain>
    </source>
</reference>
<evidence type="ECO:0000313" key="3">
    <source>
        <dbReference type="Proteomes" id="UP000186551"/>
    </source>
</evidence>
<feature type="transmembrane region" description="Helical" evidence="1">
    <location>
        <begin position="12"/>
        <end position="32"/>
    </location>
</feature>
<dbReference type="Proteomes" id="UP000186551">
    <property type="component" value="Unassembled WGS sequence"/>
</dbReference>
<keyword evidence="1" id="KW-0812">Transmembrane</keyword>
<dbReference type="RefSeq" id="WP_073851481.1">
    <property type="nucleotide sequence ID" value="NZ_LVWA01000004.1"/>
</dbReference>
<feature type="transmembrane region" description="Helical" evidence="1">
    <location>
        <begin position="163"/>
        <end position="196"/>
    </location>
</feature>
<accession>A0A1Q5PF97</accession>
<feature type="transmembrane region" description="Helical" evidence="1">
    <location>
        <begin position="305"/>
        <end position="323"/>
    </location>
</feature>
<feature type="transmembrane region" description="Helical" evidence="1">
    <location>
        <begin position="118"/>
        <end position="151"/>
    </location>
</feature>
<gene>
    <name evidence="2" type="ORF">A3841_13535</name>
</gene>
<dbReference type="OrthoDB" id="981402at2"/>
<keyword evidence="1" id="KW-0472">Membrane</keyword>
<keyword evidence="1" id="KW-1133">Transmembrane helix</keyword>
<dbReference type="AlphaFoldDB" id="A0A1Q5PF97"/>
<name>A0A1Q5PF97_9BACT</name>
<dbReference type="STRING" id="1797110.A3841_13535"/>
<protein>
    <recommendedName>
        <fullName evidence="4">Glycosyltransferase RgtA/B/C/D-like domain-containing protein</fullName>
    </recommendedName>
</protein>
<feature type="transmembrane region" description="Helical" evidence="1">
    <location>
        <begin position="81"/>
        <end position="98"/>
    </location>
</feature>
<organism evidence="2 3">
    <name type="scientific">Pontibacter flavimaris</name>
    <dbReference type="NCBI Taxonomy" id="1797110"/>
    <lineage>
        <taxon>Bacteria</taxon>
        <taxon>Pseudomonadati</taxon>
        <taxon>Bacteroidota</taxon>
        <taxon>Cytophagia</taxon>
        <taxon>Cytophagales</taxon>
        <taxon>Hymenobacteraceae</taxon>
        <taxon>Pontibacter</taxon>
    </lineage>
</organism>
<proteinExistence type="predicted"/>
<sequence length="466" mass="53307">MISYFRSILPSRLFLLILLFVGIQLPLVLLGIRPTAPELLHMLVGERLADGYNMYRDIYDNTAPISAFVYWLLDVAAGRSFLAYRLTAMGLILLQGLLLNSTLNHHSVYATKNYLPALLYLILGSLSFEFNMLTPLLIGNTFLILSLPYIITLNREGFENNRLFVGGFMLGLAALSYLPLAVFLLVGVFAVIFFASNTFRSTMLMLCGFLFPYAVLMTYYMYTNTTQEFLELHLLRPWHLQVAFLRPPSDVAKLMIIPGIILVLSLLSAASLPQRLVFQVKFQQLMWVWLLTSLLVIFTRDEISAATFVLILPPVAYFGQFFFTSNRKGWILNTFFLVMLAGTLLLRYRLVLGINQFMQMDESPLLLPEQAAVPMQNSTVLVLGSDISYYLHNKPVTPYLNWNLAQRHFGRLDEYQAVFQLHENFRHEMPQYLVDKTGLMPELSYKLPDIFGKYEKTGDAGVYRLK</sequence>
<evidence type="ECO:0000313" key="2">
    <source>
        <dbReference type="EMBL" id="OKL40863.1"/>
    </source>
</evidence>
<feature type="transmembrane region" description="Helical" evidence="1">
    <location>
        <begin position="203"/>
        <end position="222"/>
    </location>
</feature>
<keyword evidence="3" id="KW-1185">Reference proteome</keyword>
<feature type="transmembrane region" description="Helical" evidence="1">
    <location>
        <begin position="251"/>
        <end position="270"/>
    </location>
</feature>
<feature type="transmembrane region" description="Helical" evidence="1">
    <location>
        <begin position="282"/>
        <end position="299"/>
    </location>
</feature>
<dbReference type="EMBL" id="LVWA01000004">
    <property type="protein sequence ID" value="OKL40863.1"/>
    <property type="molecule type" value="Genomic_DNA"/>
</dbReference>
<evidence type="ECO:0000256" key="1">
    <source>
        <dbReference type="SAM" id="Phobius"/>
    </source>
</evidence>
<evidence type="ECO:0008006" key="4">
    <source>
        <dbReference type="Google" id="ProtNLM"/>
    </source>
</evidence>
<comment type="caution">
    <text evidence="2">The sequence shown here is derived from an EMBL/GenBank/DDBJ whole genome shotgun (WGS) entry which is preliminary data.</text>
</comment>
<feature type="transmembrane region" description="Helical" evidence="1">
    <location>
        <begin position="330"/>
        <end position="350"/>
    </location>
</feature>